<evidence type="ECO:0000313" key="3">
    <source>
        <dbReference type="Proteomes" id="UP000613266"/>
    </source>
</evidence>
<keyword evidence="3" id="KW-1185">Reference proteome</keyword>
<gene>
    <name evidence="2" type="ORF">I7X39_07860</name>
</gene>
<organism evidence="2 3">
    <name type="scientific">Inhella proteolytica</name>
    <dbReference type="NCBI Taxonomy" id="2795029"/>
    <lineage>
        <taxon>Bacteria</taxon>
        <taxon>Pseudomonadati</taxon>
        <taxon>Pseudomonadota</taxon>
        <taxon>Betaproteobacteria</taxon>
        <taxon>Burkholderiales</taxon>
        <taxon>Sphaerotilaceae</taxon>
        <taxon>Inhella</taxon>
    </lineage>
</organism>
<dbReference type="Proteomes" id="UP000613266">
    <property type="component" value="Unassembled WGS sequence"/>
</dbReference>
<dbReference type="PANTHER" id="PTHR43737">
    <property type="entry name" value="BLL7424 PROTEIN"/>
    <property type="match status" value="1"/>
</dbReference>
<sequence length="579" mass="62213">MDWAERVYGGFFPPHQADLSWDGYTYRYYASTQNYLGVKGGRVYILGPVSGGGLGDVGALSDFGARVFASTAPYSDFDAARFLAQATLGYTEADIATLRATGYAAWLTTEMAKVPSASNWSWLLGKGIDQGDRNIATGVDSQIWQRLMTAPDGLRQRMALALSEILVVGFDGVTGPWKQFQLAAWWDLLATNAFGNYRSLLEAVTLNAAMGRYLNTAGNQKENAATGRLPDENYAREVLQLFSIGLYELNLDGTPKLNAQGQPIETYTQDMVTQLARVFTGWNLDLPRGDTSPEFARKPMVLTESLHSTLAASFLGTTVAAGTPGRTALTQALDAIAAHPNVGPFLAKQLIQRFVTSNPSPAYVARVAAVFNNNGSGVRGDLGATLRALLLDDEARDPAKLIDPGWGKQREPMLRAIQWARSFKASSTSGNWDLGNTSDPSRSLGQSPLRSPSVFNYFRPGYVPAGTAVATAGLVAPEFQLTNETSVAGYLNALQTMVGSGHRDVKPNYVSELALASDANALLDRLNLLLCAGQLTAGTRSTILNAVNSISASTDTGKANRVYAAVMLVMASLDYLIQK</sequence>
<evidence type="ECO:0000256" key="1">
    <source>
        <dbReference type="SAM" id="MobiDB-lite"/>
    </source>
</evidence>
<name>A0A931J5Q4_9BURK</name>
<reference evidence="2" key="1">
    <citation type="submission" date="2020-12" db="EMBL/GenBank/DDBJ databases">
        <title>The genome sequence of Inhella sp. 1Y17.</title>
        <authorList>
            <person name="Liu Y."/>
        </authorList>
    </citation>
    <scope>NUCLEOTIDE SEQUENCE</scope>
    <source>
        <strain evidence="2">1Y17</strain>
    </source>
</reference>
<comment type="caution">
    <text evidence="2">The sequence shown here is derived from an EMBL/GenBank/DDBJ whole genome shotgun (WGS) entry which is preliminary data.</text>
</comment>
<proteinExistence type="predicted"/>
<dbReference type="PANTHER" id="PTHR43737:SF1">
    <property type="entry name" value="DUF1501 DOMAIN-CONTAINING PROTEIN"/>
    <property type="match status" value="1"/>
</dbReference>
<feature type="region of interest" description="Disordered" evidence="1">
    <location>
        <begin position="426"/>
        <end position="447"/>
    </location>
</feature>
<dbReference type="Pfam" id="PF08811">
    <property type="entry name" value="DUF1800"/>
    <property type="match status" value="1"/>
</dbReference>
<accession>A0A931J5Q4</accession>
<dbReference type="InterPro" id="IPR014917">
    <property type="entry name" value="DUF1800"/>
</dbReference>
<dbReference type="AlphaFoldDB" id="A0A931J5Q4"/>
<protein>
    <submittedName>
        <fullName evidence="2">DUF1800 domain-containing protein</fullName>
    </submittedName>
</protein>
<dbReference type="EMBL" id="JAEDAK010000004">
    <property type="protein sequence ID" value="MBH9576817.1"/>
    <property type="molecule type" value="Genomic_DNA"/>
</dbReference>
<evidence type="ECO:0000313" key="2">
    <source>
        <dbReference type="EMBL" id="MBH9576817.1"/>
    </source>
</evidence>